<sequence length="370" mass="39642">MTKKKFLLFTSLVSVAAIAPVIVVSCAAPEGENESGVKWEDAGITGVISGQGSSSIVPIINKLAELSGGNLSYKSTGSGGGFKSMNKATPDQPFGMTSSSKTPGEGKAWANTNLRTVTWALDAIGIVVHLPEGVTTKDNAAPIVDIKELAKAYKGETVAWDKLITNLSAANSNPAKVFGRKGGKGQSGTADGFMSKLTKHISLGKDEKSKYENHDSSFLPVEQTTDEANTAAFTKIDQTAGSLTYVSLGFGLKNVNDKVKLAVVKISESESWVPKMENVTAGSYKWTRPFNIIFDKTNQDAVKFTKFLLSESVQNLISSLDFVPLTKEQYELQKDLTKSDAELYAAVKGNTDQLAKFKTENTEAVYGLKV</sequence>
<dbReference type="PANTHER" id="PTHR30570">
    <property type="entry name" value="PERIPLASMIC PHOSPHATE BINDING COMPONENT OF PHOSPHATE ABC TRANSPORTER"/>
    <property type="match status" value="1"/>
</dbReference>
<accession>A0ABY5J1Q9</accession>
<feature type="chain" id="PRO_5047312177" evidence="1">
    <location>
        <begin position="28"/>
        <end position="370"/>
    </location>
</feature>
<gene>
    <name evidence="2" type="ORF">NPA09_02245</name>
</gene>
<reference evidence="2" key="1">
    <citation type="submission" date="2022-07" db="EMBL/GenBank/DDBJ databases">
        <title>Complete genome of Mycoplasma equigenitalium type strain T37.</title>
        <authorList>
            <person name="Spergser J."/>
        </authorList>
    </citation>
    <scope>NUCLEOTIDE SEQUENCE</scope>
    <source>
        <strain evidence="2">T37</strain>
    </source>
</reference>
<dbReference type="Proteomes" id="UP001059576">
    <property type="component" value="Chromosome"/>
</dbReference>
<evidence type="ECO:0000256" key="1">
    <source>
        <dbReference type="SAM" id="SignalP"/>
    </source>
</evidence>
<dbReference type="PROSITE" id="PS51257">
    <property type="entry name" value="PROKAR_LIPOPROTEIN"/>
    <property type="match status" value="1"/>
</dbReference>
<dbReference type="EMBL" id="CP101808">
    <property type="protein sequence ID" value="UUD36708.1"/>
    <property type="molecule type" value="Genomic_DNA"/>
</dbReference>
<protein>
    <submittedName>
        <fullName evidence="2">PstS family phosphate ABC transporter substrate-binding protein</fullName>
    </submittedName>
</protein>
<organism evidence="2 3">
    <name type="scientific">Mycoplasmopsis equigenitalium</name>
    <dbReference type="NCBI Taxonomy" id="114883"/>
    <lineage>
        <taxon>Bacteria</taxon>
        <taxon>Bacillati</taxon>
        <taxon>Mycoplasmatota</taxon>
        <taxon>Mycoplasmoidales</taxon>
        <taxon>Metamycoplasmataceae</taxon>
        <taxon>Mycoplasmopsis</taxon>
    </lineage>
</organism>
<evidence type="ECO:0000313" key="3">
    <source>
        <dbReference type="Proteomes" id="UP001059576"/>
    </source>
</evidence>
<dbReference type="InterPro" id="IPR050811">
    <property type="entry name" value="Phosphate_ABC_transporter"/>
</dbReference>
<keyword evidence="3" id="KW-1185">Reference proteome</keyword>
<proteinExistence type="predicted"/>
<feature type="signal peptide" evidence="1">
    <location>
        <begin position="1"/>
        <end position="27"/>
    </location>
</feature>
<evidence type="ECO:0000313" key="2">
    <source>
        <dbReference type="EMBL" id="UUD36708.1"/>
    </source>
</evidence>
<name>A0ABY5J1Q9_9BACT</name>
<keyword evidence="1" id="KW-0732">Signal</keyword>
<dbReference type="RefSeq" id="WP_129723249.1">
    <property type="nucleotide sequence ID" value="NZ_CP101808.1"/>
</dbReference>
<dbReference type="PANTHER" id="PTHR30570:SF1">
    <property type="entry name" value="PHOSPHATE-BINDING PROTEIN PSTS"/>
    <property type="match status" value="1"/>
</dbReference>
<dbReference type="SUPFAM" id="SSF53850">
    <property type="entry name" value="Periplasmic binding protein-like II"/>
    <property type="match status" value="1"/>
</dbReference>
<dbReference type="Gene3D" id="3.40.190.10">
    <property type="entry name" value="Periplasmic binding protein-like II"/>
    <property type="match status" value="2"/>
</dbReference>